<comment type="caution">
    <text evidence="1">The sequence shown here is derived from an EMBL/GenBank/DDBJ whole genome shotgun (WGS) entry which is preliminary data.</text>
</comment>
<evidence type="ECO:0000313" key="1">
    <source>
        <dbReference type="EMBL" id="KAK5988378.1"/>
    </source>
</evidence>
<dbReference type="EMBL" id="JAVFKD010000016">
    <property type="protein sequence ID" value="KAK5988378.1"/>
    <property type="molecule type" value="Genomic_DNA"/>
</dbReference>
<accession>A0ABR0S8D0</accession>
<evidence type="ECO:0000313" key="2">
    <source>
        <dbReference type="Proteomes" id="UP001338125"/>
    </source>
</evidence>
<gene>
    <name evidence="1" type="ORF">PT974_12530</name>
</gene>
<organism evidence="1 2">
    <name type="scientific">Cladobotryum mycophilum</name>
    <dbReference type="NCBI Taxonomy" id="491253"/>
    <lineage>
        <taxon>Eukaryota</taxon>
        <taxon>Fungi</taxon>
        <taxon>Dikarya</taxon>
        <taxon>Ascomycota</taxon>
        <taxon>Pezizomycotina</taxon>
        <taxon>Sordariomycetes</taxon>
        <taxon>Hypocreomycetidae</taxon>
        <taxon>Hypocreales</taxon>
        <taxon>Hypocreaceae</taxon>
        <taxon>Cladobotryum</taxon>
    </lineage>
</organism>
<protein>
    <submittedName>
        <fullName evidence="1">Uncharacterized protein</fullName>
    </submittedName>
</protein>
<keyword evidence="2" id="KW-1185">Reference proteome</keyword>
<dbReference type="Proteomes" id="UP001338125">
    <property type="component" value="Unassembled WGS sequence"/>
</dbReference>
<sequence length="124" mass="14253">MTCLRDGLIPFENFEDVVPNPEDMTRGGTRPMEDLRETFLWYINHGQLSQEHMIEADKVLTAPDLAAGGDGFQYDRGTMLSVGLFTRERSYFLRYVPMIILESIKQSTIYTHLMEDNQSDRPCG</sequence>
<reference evidence="1 2" key="1">
    <citation type="submission" date="2024-01" db="EMBL/GenBank/DDBJ databases">
        <title>Complete genome of Cladobotryum mycophilum ATHUM6906.</title>
        <authorList>
            <person name="Christinaki A.C."/>
            <person name="Myridakis A.I."/>
            <person name="Kouvelis V.N."/>
        </authorList>
    </citation>
    <scope>NUCLEOTIDE SEQUENCE [LARGE SCALE GENOMIC DNA]</scope>
    <source>
        <strain evidence="1 2">ATHUM6906</strain>
    </source>
</reference>
<name>A0ABR0S8D0_9HYPO</name>
<proteinExistence type="predicted"/>